<gene>
    <name evidence="6" type="primary">simReg2</name>
    <name evidence="7" type="synonym">sim16</name>
</gene>
<dbReference type="EMBL" id="AF322256">
    <property type="protein sequence ID" value="AAL15594.1"/>
    <property type="molecule type" value="Genomic_DNA"/>
</dbReference>
<evidence type="ECO:0007829" key="11">
    <source>
        <dbReference type="PDB" id="3ZQL"/>
    </source>
</evidence>
<evidence type="ECO:0000313" key="6">
    <source>
        <dbReference type="EMBL" id="AAK06798.1"/>
    </source>
</evidence>
<dbReference type="PANTHER" id="PTHR30055:SF151">
    <property type="entry name" value="TRANSCRIPTIONAL REGULATORY PROTEIN"/>
    <property type="match status" value="1"/>
</dbReference>
<organism evidence="6">
    <name type="scientific">Streptomyces antibioticus</name>
    <dbReference type="NCBI Taxonomy" id="1890"/>
    <lineage>
        <taxon>Bacteria</taxon>
        <taxon>Bacillati</taxon>
        <taxon>Actinomycetota</taxon>
        <taxon>Actinomycetes</taxon>
        <taxon>Kitasatosporales</taxon>
        <taxon>Streptomycetaceae</taxon>
        <taxon>Streptomyces</taxon>
    </lineage>
</organism>
<evidence type="ECO:0007829" key="10">
    <source>
        <dbReference type="PDB" id="2Y31"/>
    </source>
</evidence>
<dbReference type="InterPro" id="IPR009057">
    <property type="entry name" value="Homeodomain-like_sf"/>
</dbReference>
<dbReference type="PDB" id="2Y31">
    <property type="method" value="X-ray"/>
    <property type="resolution" value="2.30 A"/>
    <property type="chains" value="A/B=3-261"/>
</dbReference>
<evidence type="ECO:0007829" key="8">
    <source>
        <dbReference type="PDB" id="2Y2Z"/>
    </source>
</evidence>
<reference evidence="8 9" key="3">
    <citation type="journal article" date="2011" name="J. Mol. Biol.">
        <title>Structures of the TetR-like simocyclinone efflux pump repressor, SimR, and the mechanism of ligand-mediated derepression.</title>
        <authorList>
            <person name="Le T.B."/>
            <person name="Stevenson C.E."/>
            <person name="Fiedler H.P."/>
            <person name="Maxwell A."/>
            <person name="Lawson D.M."/>
            <person name="Buttner M.J."/>
        </authorList>
    </citation>
    <scope>X-RAY CRYSTALLOGRAPHY (1.95 ANGSTROMS) OF 3-261 IN COMPLEX WITH CA(2+)</scope>
</reference>
<evidence type="ECO:0000256" key="3">
    <source>
        <dbReference type="ARBA" id="ARBA00023163"/>
    </source>
</evidence>
<dbReference type="InterPro" id="IPR050109">
    <property type="entry name" value="HTH-type_TetR-like_transc_reg"/>
</dbReference>
<dbReference type="PDBsum" id="3ZQL"/>
<keyword evidence="2 4" id="KW-0238">DNA-binding</keyword>
<proteinExistence type="evidence at protein level"/>
<dbReference type="SUPFAM" id="SSF46689">
    <property type="entry name" value="Homeodomain-like"/>
    <property type="match status" value="1"/>
</dbReference>
<keyword evidence="1" id="KW-0805">Transcription regulation</keyword>
<dbReference type="Gene3D" id="1.10.10.60">
    <property type="entry name" value="Homeodomain-like"/>
    <property type="match status" value="1"/>
</dbReference>
<dbReference type="InterPro" id="IPR001647">
    <property type="entry name" value="HTH_TetR"/>
</dbReference>
<dbReference type="InterPro" id="IPR004111">
    <property type="entry name" value="Repressor_TetR_C"/>
</dbReference>
<dbReference type="GO" id="GO:0003700">
    <property type="term" value="F:DNA-binding transcription factor activity"/>
    <property type="evidence" value="ECO:0007669"/>
    <property type="project" value="TreeGrafter"/>
</dbReference>
<name>Q9AMH9_STRAT</name>
<dbReference type="Pfam" id="PF00440">
    <property type="entry name" value="TetR_N"/>
    <property type="match status" value="1"/>
</dbReference>
<dbReference type="PROSITE" id="PS50977">
    <property type="entry name" value="HTH_TETR_2"/>
    <property type="match status" value="1"/>
</dbReference>
<dbReference type="PDBsum" id="2Y31"/>
<dbReference type="Pfam" id="PF02909">
    <property type="entry name" value="TetR_C_1"/>
    <property type="match status" value="1"/>
</dbReference>
<keyword evidence="10" id="KW-0479">Metal-binding</keyword>
<dbReference type="GO" id="GO:0045892">
    <property type="term" value="P:negative regulation of DNA-templated transcription"/>
    <property type="evidence" value="ECO:0007669"/>
    <property type="project" value="InterPro"/>
</dbReference>
<reference evidence="11" key="4">
    <citation type="journal article" date="2011" name="Nucleic Acids Res.">
        <title>The crystal structure of the TetR family transcriptional repressor SimR bound to DNA and the role of a flexible N-terminal extension in minor groove binding.</title>
        <authorList>
            <person name="Le T.B."/>
            <person name="Schumacher M.A."/>
            <person name="Lawson D.M."/>
            <person name="Brennan R.G."/>
            <person name="Buttner M.J."/>
        </authorList>
    </citation>
    <scope>X-RAY CRYSTALLOGRAPHY (2.99 ANGSTROMS) OF 3-261</scope>
</reference>
<dbReference type="GO" id="GO:0000976">
    <property type="term" value="F:transcription cis-regulatory region binding"/>
    <property type="evidence" value="ECO:0007669"/>
    <property type="project" value="TreeGrafter"/>
</dbReference>
<feature type="domain" description="HTH tetR-type" evidence="5">
    <location>
        <begin position="28"/>
        <end position="88"/>
    </location>
</feature>
<dbReference type="AlphaFoldDB" id="Q9AMH9"/>
<evidence type="ECO:0000256" key="2">
    <source>
        <dbReference type="ARBA" id="ARBA00023125"/>
    </source>
</evidence>
<reference evidence="7" key="2">
    <citation type="journal article" date="2002" name="Arch. Microbiol.">
        <title>Cloning and analysis of the simocyclinone biosynthetic gene cluster of Streptomyces antibioticus Tu 6040.</title>
        <authorList>
            <person name="Galm U."/>
            <person name="Schimana J."/>
            <person name="Fiedler H.-P."/>
            <person name="Schmidt J."/>
            <person name="Li S.-M."/>
            <person name="Heide L."/>
        </authorList>
    </citation>
    <scope>NUCLEOTIDE SEQUENCE</scope>
    <source>
        <strain evidence="7">Tu 6040</strain>
    </source>
</reference>
<feature type="DNA-binding region" description="H-T-H motif" evidence="4">
    <location>
        <begin position="51"/>
        <end position="70"/>
    </location>
</feature>
<keyword evidence="8 9" id="KW-0002">3D-structure</keyword>
<evidence type="ECO:0000259" key="5">
    <source>
        <dbReference type="PROSITE" id="PS50977"/>
    </source>
</evidence>
<dbReference type="SMR" id="Q9AMH9"/>
<evidence type="ECO:0000313" key="7">
    <source>
        <dbReference type="EMBL" id="AAL15594.1"/>
    </source>
</evidence>
<keyword evidence="3" id="KW-0804">Transcription</keyword>
<dbReference type="PDB" id="3ZQL">
    <property type="method" value="X-ray"/>
    <property type="resolution" value="2.99 A"/>
    <property type="chains" value="A/B/C/D=3-261"/>
</dbReference>
<dbReference type="Gene3D" id="1.10.357.10">
    <property type="entry name" value="Tetracycline Repressor, domain 2"/>
    <property type="match status" value="1"/>
</dbReference>
<dbReference type="PDB" id="2Y2Z">
    <property type="method" value="X-ray"/>
    <property type="resolution" value="1.95 A"/>
    <property type="chains" value="A=3-261"/>
</dbReference>
<evidence type="ECO:0000256" key="4">
    <source>
        <dbReference type="PROSITE-ProRule" id="PRU00335"/>
    </source>
</evidence>
<reference evidence="6" key="5">
    <citation type="submission" date="2011-11" db="EMBL/GenBank/DDBJ databases">
        <title>The simocyclinone biosynthetic gene cluster isolated from Streptomyces antibioticus Tue6040.</title>
        <authorList>
            <person name="Trefzer A."/>
            <person name="Bechthold A."/>
        </authorList>
    </citation>
    <scope>NUCLEOTIDE SEQUENCE</scope>
    <source>
        <strain evidence="6">Tue6040</strain>
    </source>
</reference>
<dbReference type="EMBL" id="AF324838">
    <property type="protein sequence ID" value="AAK06798.1"/>
    <property type="molecule type" value="Genomic_DNA"/>
</dbReference>
<reference evidence="6" key="1">
    <citation type="journal article" date="2002" name="Antimicrob. Agents Chemother.">
        <title>Biosynthetic gene cluster of simocyclinone, a natural multihybrid antibiotic.</title>
        <authorList>
            <person name="Trefzer A."/>
            <person name="Pelzer S."/>
            <person name="Schimana J."/>
            <person name="Stockert S."/>
            <person name="Bihlmaier C."/>
            <person name="Fiedler H.P."/>
            <person name="Welzel K."/>
            <person name="Vente A."/>
            <person name="Bechthold A."/>
        </authorList>
    </citation>
    <scope>NUCLEOTIDE SEQUENCE</scope>
    <source>
        <strain evidence="6">Tue6040</strain>
    </source>
</reference>
<dbReference type="PANTHER" id="PTHR30055">
    <property type="entry name" value="HTH-TYPE TRANSCRIPTIONAL REGULATOR RUTR"/>
    <property type="match status" value="1"/>
</dbReference>
<evidence type="ECO:0007829" key="9">
    <source>
        <dbReference type="PDB" id="2Y30"/>
    </source>
</evidence>
<feature type="binding site" evidence="10">
    <location>
        <position position="237"/>
    </location>
    <ligand>
        <name>Ca(2+)</name>
        <dbReference type="ChEBI" id="CHEBI:29108"/>
    </ligand>
</feature>
<accession>Q9AMH9</accession>
<sequence>MWMNENEPVSIWMHPEPAGRRSARSHRTLSRDQIVRAAVKVADTEGVEAASMRRVAAELGAGTMSLYYYVPTKEDLVELMVDEVIGETRLPDRPGPDWRAALTLAANEKRALWLRHPWLATAWRNGHPVWGPNSLRQQEFVLGTLGVFDLQVDELLSLIGLYNGYVESFVRNEVGWLEEARRTKVDMREWMRRSGPYAQQLVDSGEYPMFARVLAETVAPHMGPDQRFRSGLERLLDSIGASLDRLSPPGRSAASERPALA</sequence>
<dbReference type="InterPro" id="IPR036271">
    <property type="entry name" value="Tet_transcr_reg_TetR-rel_C_sf"/>
</dbReference>
<dbReference type="PDBsum" id="2Y2Z"/>
<dbReference type="GO" id="GO:0046872">
    <property type="term" value="F:metal ion binding"/>
    <property type="evidence" value="ECO:0007669"/>
    <property type="project" value="UniProtKB-KW"/>
</dbReference>
<evidence type="ECO:0000256" key="1">
    <source>
        <dbReference type="ARBA" id="ARBA00023015"/>
    </source>
</evidence>
<keyword evidence="10" id="KW-0106">Calcium</keyword>
<protein>
    <submittedName>
        <fullName evidence="6">Putative repressor SimReg2</fullName>
    </submittedName>
    <submittedName>
        <fullName evidence="7">Sim16</fullName>
    </submittedName>
</protein>
<dbReference type="SUPFAM" id="SSF48498">
    <property type="entry name" value="Tetracyclin repressor-like, C-terminal domain"/>
    <property type="match status" value="1"/>
</dbReference>
<dbReference type="PDB" id="2Y30">
    <property type="method" value="X-ray"/>
    <property type="resolution" value="2.30 A"/>
    <property type="chains" value="A/B=3-261"/>
</dbReference>
<dbReference type="PDBsum" id="2Y30"/>